<name>A0A5N6BE62_9ACTN</name>
<dbReference type="SUPFAM" id="SSF52151">
    <property type="entry name" value="FabD/lysophospholipase-like"/>
    <property type="match status" value="1"/>
</dbReference>
<dbReference type="Pfam" id="PF00698">
    <property type="entry name" value="Acyl_transf_1"/>
    <property type="match status" value="1"/>
</dbReference>
<comment type="caution">
    <text evidence="7">The sequence shown here is derived from an EMBL/GenBank/DDBJ whole genome shotgun (WGS) entry which is preliminary data.</text>
</comment>
<evidence type="ECO:0000256" key="2">
    <source>
        <dbReference type="ARBA" id="ARBA00022553"/>
    </source>
</evidence>
<dbReference type="InterPro" id="IPR016035">
    <property type="entry name" value="Acyl_Trfase/lysoPLipase"/>
</dbReference>
<dbReference type="PANTHER" id="PTHR43775:SF37">
    <property type="entry name" value="SI:DKEY-61P9.11"/>
    <property type="match status" value="1"/>
</dbReference>
<dbReference type="SUPFAM" id="SSF55048">
    <property type="entry name" value="Probable ACP-binding domain of malonyl-CoA ACP transacylase"/>
    <property type="match status" value="1"/>
</dbReference>
<dbReference type="InterPro" id="IPR020806">
    <property type="entry name" value="PKS_PP-bd"/>
</dbReference>
<dbReference type="FunFam" id="3.40.366.10:FF:000002">
    <property type="entry name" value="Probable polyketide synthase 2"/>
    <property type="match status" value="1"/>
</dbReference>
<accession>A0A5N6BE62</accession>
<feature type="domain" description="Ketosynthase family 3 (KS3)" evidence="6">
    <location>
        <begin position="9"/>
        <end position="424"/>
    </location>
</feature>
<dbReference type="GO" id="GO:0031177">
    <property type="term" value="F:phosphopantetheine binding"/>
    <property type="evidence" value="ECO:0007669"/>
    <property type="project" value="InterPro"/>
</dbReference>
<proteinExistence type="predicted"/>
<keyword evidence="4 7" id="KW-0012">Acyltransferase</keyword>
<dbReference type="InterPro" id="IPR001227">
    <property type="entry name" value="Ac_transferase_dom_sf"/>
</dbReference>
<dbReference type="SMART" id="SM00825">
    <property type="entry name" value="PKS_KS"/>
    <property type="match status" value="1"/>
</dbReference>
<dbReference type="Pfam" id="PF02801">
    <property type="entry name" value="Ketoacyl-synt_C"/>
    <property type="match status" value="1"/>
</dbReference>
<dbReference type="RefSeq" id="WP_139579832.1">
    <property type="nucleotide sequence ID" value="NZ_VDMA02000028.1"/>
</dbReference>
<dbReference type="InterPro" id="IPR009081">
    <property type="entry name" value="PP-bd_ACP"/>
</dbReference>
<dbReference type="InterPro" id="IPR016036">
    <property type="entry name" value="Malonyl_transacylase_ACP-bd"/>
</dbReference>
<dbReference type="Gene3D" id="3.40.366.10">
    <property type="entry name" value="Malonyl-Coenzyme A Acyl Carrier Protein, domain 2"/>
    <property type="match status" value="1"/>
</dbReference>
<evidence type="ECO:0000313" key="7">
    <source>
        <dbReference type="EMBL" id="KAB8178313.1"/>
    </source>
</evidence>
<dbReference type="InterPro" id="IPR014043">
    <property type="entry name" value="Acyl_transferase_dom"/>
</dbReference>
<keyword evidence="2" id="KW-0597">Phosphoprotein</keyword>
<dbReference type="CDD" id="cd00833">
    <property type="entry name" value="PKS"/>
    <property type="match status" value="1"/>
</dbReference>
<evidence type="ECO:0000259" key="6">
    <source>
        <dbReference type="PROSITE" id="PS52004"/>
    </source>
</evidence>
<dbReference type="GO" id="GO:0006633">
    <property type="term" value="P:fatty acid biosynthetic process"/>
    <property type="evidence" value="ECO:0007669"/>
    <property type="project" value="TreeGrafter"/>
</dbReference>
<dbReference type="EMBL" id="VDMA02000028">
    <property type="protein sequence ID" value="KAB8178313.1"/>
    <property type="molecule type" value="Genomic_DNA"/>
</dbReference>
<dbReference type="SUPFAM" id="SSF53901">
    <property type="entry name" value="Thiolase-like"/>
    <property type="match status" value="1"/>
</dbReference>
<keyword evidence="8" id="KW-1185">Reference proteome</keyword>
<dbReference type="AlphaFoldDB" id="A0A5N6BE62"/>
<dbReference type="InterPro" id="IPR050091">
    <property type="entry name" value="PKS_NRPS_Biosynth_Enz"/>
</dbReference>
<evidence type="ECO:0000256" key="1">
    <source>
        <dbReference type="ARBA" id="ARBA00022450"/>
    </source>
</evidence>
<sequence length="1075" mass="112852">MSMASVPPRDPIAIIGAGCRLPGASGPSAFWDVLAGERDAVGEIPPGRFPGAGGIGTRAGGFLDDIDSFDASFFSISPHEALRIDPQHRLLIEVTWEAIEDAGIPLHKLAGSRTAVYTSCLWSDYWDRLRGAGMYDMHAAIGGGNWGNLPGRISYLFDLRGPSMSVEATCSTSLVAVHLACRELWAGQTDMAVVGGVNLLMAPDIYLGLSDAGILSPEGRCRFGDADADGYVRSEAVVSLLLKPLRRALADGDRVYASIVGTAVNSNGRGAGTLIAAGVSGQEAMLREAYRDAGVRPGQIDYVEAHGPGTPSGDLTELTALARVMGEGREPGQRCLVGSAKSNIGHGEGAAGLVGLLKAALALRHRTVPATLNVRRPHPLFEQPGMPLELVRRTREWPERSWPAMAGVSSFGLSATNAHVVLAEAPPVVAARRRRSGTYLLPLSARDERALPDLALRYADALQPSNSSPHDLCFSAGDRRSHHGHRVAVVGTNGRGIAAALRSYAAGAAPQSVVTGQARAGVTPKVVYVFPGQGAQWPGMARDLLDDNLVFARRLRECDRAIHDELGWSLIDLLREGRPLSGTDEIQPALWAIQVALASVWAAWGIRPDLVIGHSMGEIAAATASGALTVRQGAAVVCRRSRLLTRLGGSGEMWAVQVGELQAREAIGENADRVCVAVVNSVHSCVLAGDADALGEVVERLRRDGAFCKQVQVAYASHAPQMDPIRDDLIEALAELRPRPGAVPMHSTMLDEMVDGSQLDAGYWMENLRRPVCFASAVRAALPDEGPVLFIEISPHPLLASAIEDEIAAAAGAGTVIPSLCRDEPGLECMLRSLGVAYVQGCDPDWSRLYPGGRFTPLPGYPWQRRRFWVDPRDSAAPAFAAAALPAVTGPYTVTGVEAVPGVEPAPGRDDVTVSPVLVSSASVSSLSSVASVSSVSSVPSVSVGDVIAGPAALVGPGPVAALPAVPVAEAAAAGPDGDGMADPPLTDRSVAAAAITRYVVMRSARILGMSPDELDLDSPITVHGLDSVLAAKLSAQIQADLGVHVRVGELLRHRPLSNLTGELYEAASLRASGR</sequence>
<dbReference type="Gene3D" id="3.40.47.10">
    <property type="match status" value="1"/>
</dbReference>
<dbReference type="SMART" id="SM00823">
    <property type="entry name" value="PKS_PP"/>
    <property type="match status" value="1"/>
</dbReference>
<dbReference type="Pfam" id="PF22621">
    <property type="entry name" value="CurL-like_PKS_C"/>
    <property type="match status" value="1"/>
</dbReference>
<dbReference type="InterPro" id="IPR016039">
    <property type="entry name" value="Thiolase-like"/>
</dbReference>
<dbReference type="Gene3D" id="3.30.70.3290">
    <property type="match status" value="1"/>
</dbReference>
<dbReference type="PROSITE" id="PS50075">
    <property type="entry name" value="CARRIER"/>
    <property type="match status" value="1"/>
</dbReference>
<evidence type="ECO:0000313" key="8">
    <source>
        <dbReference type="Proteomes" id="UP000313066"/>
    </source>
</evidence>
<dbReference type="GO" id="GO:0005737">
    <property type="term" value="C:cytoplasm"/>
    <property type="evidence" value="ECO:0007669"/>
    <property type="project" value="TreeGrafter"/>
</dbReference>
<dbReference type="PANTHER" id="PTHR43775">
    <property type="entry name" value="FATTY ACID SYNTHASE"/>
    <property type="match status" value="1"/>
</dbReference>
<dbReference type="PROSITE" id="PS52004">
    <property type="entry name" value="KS3_2"/>
    <property type="match status" value="1"/>
</dbReference>
<evidence type="ECO:0000259" key="5">
    <source>
        <dbReference type="PROSITE" id="PS50075"/>
    </source>
</evidence>
<dbReference type="InterPro" id="IPR014030">
    <property type="entry name" value="Ketoacyl_synth_N"/>
</dbReference>
<protein>
    <submittedName>
        <fullName evidence="7">Acyltransferase domain-containing protein</fullName>
    </submittedName>
</protein>
<dbReference type="SUPFAM" id="SSF47336">
    <property type="entry name" value="ACP-like"/>
    <property type="match status" value="1"/>
</dbReference>
<dbReference type="Proteomes" id="UP000313066">
    <property type="component" value="Unassembled WGS sequence"/>
</dbReference>
<evidence type="ECO:0000256" key="3">
    <source>
        <dbReference type="ARBA" id="ARBA00022679"/>
    </source>
</evidence>
<keyword evidence="1" id="KW-0596">Phosphopantetheine</keyword>
<dbReference type="GO" id="GO:0005886">
    <property type="term" value="C:plasma membrane"/>
    <property type="evidence" value="ECO:0007669"/>
    <property type="project" value="TreeGrafter"/>
</dbReference>
<dbReference type="Pfam" id="PF00109">
    <property type="entry name" value="ketoacyl-synt"/>
    <property type="match status" value="1"/>
</dbReference>
<dbReference type="Pfam" id="PF00550">
    <property type="entry name" value="PP-binding"/>
    <property type="match status" value="1"/>
</dbReference>
<dbReference type="GO" id="GO:0004312">
    <property type="term" value="F:fatty acid synthase activity"/>
    <property type="evidence" value="ECO:0007669"/>
    <property type="project" value="TreeGrafter"/>
</dbReference>
<feature type="domain" description="Carrier" evidence="5">
    <location>
        <begin position="991"/>
        <end position="1068"/>
    </location>
</feature>
<reference evidence="7 8" key="1">
    <citation type="submission" date="2019-10" db="EMBL/GenBank/DDBJ databases">
        <title>Nonomuraea sp. nov., isolated from Phyllanthus amarus.</title>
        <authorList>
            <person name="Klykleung N."/>
            <person name="Tanasupawat S."/>
        </authorList>
    </citation>
    <scope>NUCLEOTIDE SEQUENCE [LARGE SCALE GENOMIC DNA]</scope>
    <source>
        <strain evidence="7 8">CR1-09</strain>
    </source>
</reference>
<keyword evidence="3 7" id="KW-0808">Transferase</keyword>
<dbReference type="GO" id="GO:0071770">
    <property type="term" value="P:DIM/DIP cell wall layer assembly"/>
    <property type="evidence" value="ECO:0007669"/>
    <property type="project" value="TreeGrafter"/>
</dbReference>
<dbReference type="InterPro" id="IPR036736">
    <property type="entry name" value="ACP-like_sf"/>
</dbReference>
<organism evidence="7 8">
    <name type="scientific">Microbispora catharanthi</name>
    <dbReference type="NCBI Taxonomy" id="1712871"/>
    <lineage>
        <taxon>Bacteria</taxon>
        <taxon>Bacillati</taxon>
        <taxon>Actinomycetota</taxon>
        <taxon>Actinomycetes</taxon>
        <taxon>Streptosporangiales</taxon>
        <taxon>Streptosporangiaceae</taxon>
        <taxon>Microbispora</taxon>
    </lineage>
</organism>
<dbReference type="SMART" id="SM00827">
    <property type="entry name" value="PKS_AT"/>
    <property type="match status" value="1"/>
</dbReference>
<dbReference type="InterPro" id="IPR014031">
    <property type="entry name" value="Ketoacyl_synth_C"/>
</dbReference>
<dbReference type="InterPro" id="IPR020841">
    <property type="entry name" value="PKS_Beta-ketoAc_synthase_dom"/>
</dbReference>
<evidence type="ECO:0000256" key="4">
    <source>
        <dbReference type="ARBA" id="ARBA00023315"/>
    </source>
</evidence>
<dbReference type="Gene3D" id="1.10.1200.10">
    <property type="entry name" value="ACP-like"/>
    <property type="match status" value="1"/>
</dbReference>
<gene>
    <name evidence="7" type="ORF">FH610_036710</name>
</gene>